<keyword evidence="2" id="KW-1185">Reference proteome</keyword>
<accession>U2PSE7</accession>
<dbReference type="HOGENOM" id="CLU_2989992_0_0_9"/>
<dbReference type="EMBL" id="AWVJ01000100">
    <property type="protein sequence ID" value="ERK46709.1"/>
    <property type="molecule type" value="Genomic_DNA"/>
</dbReference>
<gene>
    <name evidence="1" type="ORF">HMPREF0373_01681</name>
</gene>
<comment type="caution">
    <text evidence="1">The sequence shown here is derived from an EMBL/GenBank/DDBJ whole genome shotgun (WGS) entry which is preliminary data.</text>
</comment>
<reference evidence="1 2" key="1">
    <citation type="submission" date="2013-06" db="EMBL/GenBank/DDBJ databases">
        <authorList>
            <person name="Weinstock G."/>
            <person name="Sodergren E."/>
            <person name="Lobos E.A."/>
            <person name="Fulton L."/>
            <person name="Fulton R."/>
            <person name="Courtney L."/>
            <person name="Fronick C."/>
            <person name="O'Laughlin M."/>
            <person name="Godfrey J."/>
            <person name="Wilson R.M."/>
            <person name="Miner T."/>
            <person name="Farmer C."/>
            <person name="Delehaunty K."/>
            <person name="Cordes M."/>
            <person name="Minx P."/>
            <person name="Tomlinson C."/>
            <person name="Chen J."/>
            <person name="Wollam A."/>
            <person name="Pepin K.H."/>
            <person name="Bhonagiri V."/>
            <person name="Zhang X."/>
            <person name="Warren W."/>
            <person name="Mitreva M."/>
            <person name="Mardis E.R."/>
            <person name="Wilson R.K."/>
        </authorList>
    </citation>
    <scope>NUCLEOTIDE SEQUENCE [LARGE SCALE GENOMIC DNA]</scope>
    <source>
        <strain evidence="1 2">ATCC 29099</strain>
    </source>
</reference>
<protein>
    <submittedName>
        <fullName evidence="1">Uncharacterized protein</fullName>
    </submittedName>
</protein>
<evidence type="ECO:0000313" key="2">
    <source>
        <dbReference type="Proteomes" id="UP000016608"/>
    </source>
</evidence>
<organism evidence="1 2">
    <name type="scientific">Eubacterium ramulus ATCC 29099</name>
    <dbReference type="NCBI Taxonomy" id="1256908"/>
    <lineage>
        <taxon>Bacteria</taxon>
        <taxon>Bacillati</taxon>
        <taxon>Bacillota</taxon>
        <taxon>Clostridia</taxon>
        <taxon>Eubacteriales</taxon>
        <taxon>Eubacteriaceae</taxon>
        <taxon>Eubacterium</taxon>
    </lineage>
</organism>
<proteinExistence type="predicted"/>
<dbReference type="AlphaFoldDB" id="U2PSE7"/>
<dbReference type="Proteomes" id="UP000016608">
    <property type="component" value="Unassembled WGS sequence"/>
</dbReference>
<name>U2PSE7_EUBRA</name>
<sequence length="57" mass="6808">MEIVLPLRKTCYYSPLAEVGVFSTEIKLKKTGLFCRNLERNIQYYRKRAYDSFIVNK</sequence>
<evidence type="ECO:0000313" key="1">
    <source>
        <dbReference type="EMBL" id="ERK46709.1"/>
    </source>
</evidence>